<reference evidence="1" key="1">
    <citation type="submission" date="2022-11" db="EMBL/GenBank/DDBJ databases">
        <authorList>
            <person name="Kamali M."/>
            <person name="Peak L."/>
            <person name="Go Y.Y."/>
            <person name="Balasuriya U.B.R."/>
            <person name="Carossino M."/>
        </authorList>
    </citation>
    <scope>NUCLEOTIDE SEQUENCE</scope>
    <source>
        <strain evidence="1">4524</strain>
    </source>
</reference>
<dbReference type="EMBL" id="JAPHVQ010000002">
    <property type="protein sequence ID" value="MDE8034014.1"/>
    <property type="molecule type" value="Genomic_DNA"/>
</dbReference>
<dbReference type="InterPro" id="IPR006379">
    <property type="entry name" value="HAD-SF_hydro_IIB"/>
</dbReference>
<keyword evidence="2" id="KW-1185">Reference proteome</keyword>
<dbReference type="PROSITE" id="PS01229">
    <property type="entry name" value="COF_2"/>
    <property type="match status" value="1"/>
</dbReference>
<accession>A0A9X4G1C0</accession>
<comment type="caution">
    <text evidence="1">The sequence shown here is derived from an EMBL/GenBank/DDBJ whole genome shotgun (WGS) entry which is preliminary data.</text>
</comment>
<dbReference type="GO" id="GO:0016791">
    <property type="term" value="F:phosphatase activity"/>
    <property type="evidence" value="ECO:0007669"/>
    <property type="project" value="UniProtKB-ARBA"/>
</dbReference>
<dbReference type="SUPFAM" id="SSF56784">
    <property type="entry name" value="HAD-like"/>
    <property type="match status" value="1"/>
</dbReference>
<dbReference type="GO" id="GO:0000287">
    <property type="term" value="F:magnesium ion binding"/>
    <property type="evidence" value="ECO:0007669"/>
    <property type="project" value="UniProtKB-ARBA"/>
</dbReference>
<proteinExistence type="predicted"/>
<dbReference type="Proteomes" id="UP001142444">
    <property type="component" value="Unassembled WGS sequence"/>
</dbReference>
<dbReference type="Pfam" id="PF08282">
    <property type="entry name" value="Hydrolase_3"/>
    <property type="match status" value="1"/>
</dbReference>
<dbReference type="InterPro" id="IPR036412">
    <property type="entry name" value="HAD-like_sf"/>
</dbReference>
<gene>
    <name evidence="1" type="ORF">OQ257_02375</name>
</gene>
<evidence type="ECO:0000313" key="2">
    <source>
        <dbReference type="Proteomes" id="UP001142444"/>
    </source>
</evidence>
<dbReference type="Gene3D" id="3.30.1240.10">
    <property type="match status" value="1"/>
</dbReference>
<dbReference type="AlphaFoldDB" id="A0A9X4G1C0"/>
<reference evidence="1" key="2">
    <citation type="journal article" date="2023" name="Pathogens">
        <title>Pathological Features and Genomic Characterization of an Actinobacillus equuli subsp. equuli Bearing Unique Virulence-Associated Genes from an Adult Horse with Pleuropneumonia.</title>
        <authorList>
            <person name="Kamali M."/>
            <person name="Carossino M."/>
            <person name="Del Piero F."/>
            <person name="Peak L."/>
            <person name="Mitchell M.S."/>
            <person name="Willette J."/>
            <person name="Baker R."/>
            <person name="Li F."/>
            <person name="Kenez A."/>
            <person name="Balasuriya U.B.R."/>
            <person name="Go Y.Y."/>
        </authorList>
    </citation>
    <scope>NUCLEOTIDE SEQUENCE</scope>
    <source>
        <strain evidence="1">4524</strain>
    </source>
</reference>
<dbReference type="SFLD" id="SFLDG01140">
    <property type="entry name" value="C2.B:_Phosphomannomutase_and_P"/>
    <property type="match status" value="1"/>
</dbReference>
<dbReference type="PANTHER" id="PTHR10000:SF25">
    <property type="entry name" value="PHOSPHATASE YKRA-RELATED"/>
    <property type="match status" value="1"/>
</dbReference>
<dbReference type="NCBIfam" id="TIGR01484">
    <property type="entry name" value="HAD-SF-IIB"/>
    <property type="match status" value="1"/>
</dbReference>
<dbReference type="Gene3D" id="3.40.50.1000">
    <property type="entry name" value="HAD superfamily/HAD-like"/>
    <property type="match status" value="1"/>
</dbReference>
<dbReference type="NCBIfam" id="TIGR00099">
    <property type="entry name" value="Cof-subfamily"/>
    <property type="match status" value="1"/>
</dbReference>
<protein>
    <submittedName>
        <fullName evidence="1">Cof-type HAD-IIB family hydrolase</fullName>
    </submittedName>
</protein>
<organism evidence="1 2">
    <name type="scientific">Actinobacillus equuli subsp. equuli</name>
    <dbReference type="NCBI Taxonomy" id="202947"/>
    <lineage>
        <taxon>Bacteria</taxon>
        <taxon>Pseudomonadati</taxon>
        <taxon>Pseudomonadota</taxon>
        <taxon>Gammaproteobacteria</taxon>
        <taxon>Pasteurellales</taxon>
        <taxon>Pasteurellaceae</taxon>
        <taxon>Actinobacillus</taxon>
    </lineage>
</organism>
<dbReference type="GO" id="GO:0005829">
    <property type="term" value="C:cytosol"/>
    <property type="evidence" value="ECO:0007669"/>
    <property type="project" value="TreeGrafter"/>
</dbReference>
<dbReference type="RefSeq" id="WP_275217259.1">
    <property type="nucleotide sequence ID" value="NZ_JAPHVQ010000002.1"/>
</dbReference>
<sequence length="269" mass="30357">MTKPSQPIKIIFFDIDETLYVKSKTYIPDSITQQVIPQLKEKGIIPAIATGRNFGGFPQALKPLIGEHGFELFVTINGQYNFYKDQMISQYGLTIAQIERCIEKLNALGIAYAFVTPEEIAVSEENPIVRAATAPIKTDYVVDPKFYLKSTAVQMLAFYPESRDEEIRASGLLLDELKAVRWNQNAVDILRIENSKARGIEDVIRHFGLNIENAMAFGDGFNDLEMFDTVGFSVAMGNAEEELKQRADYVTKHIEEDGILYALKEFKIL</sequence>
<dbReference type="InterPro" id="IPR023214">
    <property type="entry name" value="HAD_sf"/>
</dbReference>
<name>A0A9X4G1C0_ACTEU</name>
<evidence type="ECO:0000313" key="1">
    <source>
        <dbReference type="EMBL" id="MDE8034014.1"/>
    </source>
</evidence>
<dbReference type="PANTHER" id="PTHR10000">
    <property type="entry name" value="PHOSPHOSERINE PHOSPHATASE"/>
    <property type="match status" value="1"/>
</dbReference>
<dbReference type="SFLD" id="SFLDS00003">
    <property type="entry name" value="Haloacid_Dehalogenase"/>
    <property type="match status" value="1"/>
</dbReference>
<keyword evidence="1" id="KW-0378">Hydrolase</keyword>
<dbReference type="InterPro" id="IPR000150">
    <property type="entry name" value="Cof"/>
</dbReference>